<comment type="similarity">
    <text evidence="9">Belongs to the NAD synthetase family.</text>
</comment>
<feature type="binding site" evidence="7">
    <location>
        <position position="133"/>
    </location>
    <ligand>
        <name>L-glutamine</name>
        <dbReference type="ChEBI" id="CHEBI:58359"/>
    </ligand>
</feature>
<dbReference type="SUPFAM" id="SSF56317">
    <property type="entry name" value="Carbon-nitrogen hydrolase"/>
    <property type="match status" value="1"/>
</dbReference>
<dbReference type="GO" id="GO:0004359">
    <property type="term" value="F:glutaminase activity"/>
    <property type="evidence" value="ECO:0007669"/>
    <property type="project" value="InterPro"/>
</dbReference>
<feature type="binding site" evidence="7">
    <location>
        <position position="561"/>
    </location>
    <ligand>
        <name>deamido-NAD(+)</name>
        <dbReference type="ChEBI" id="CHEBI:58437"/>
        <note>ligand shared between two neighboring subunits</note>
    </ligand>
</feature>
<feature type="binding site" evidence="7">
    <location>
        <position position="420"/>
    </location>
    <ligand>
        <name>deamido-NAD(+)</name>
        <dbReference type="ChEBI" id="CHEBI:58437"/>
        <note>ligand shared between two neighboring subunits</note>
    </ligand>
</feature>
<dbReference type="PANTHER" id="PTHR23090">
    <property type="entry name" value="NH 3 /GLUTAMINE-DEPENDENT NAD + SYNTHETASE"/>
    <property type="match status" value="1"/>
</dbReference>
<accession>A0A1W1I6F0</accession>
<keyword evidence="5 7" id="KW-0067">ATP-binding</keyword>
<comment type="similarity">
    <text evidence="2 7 8">In the C-terminal section; belongs to the NAD synthetase family.</text>
</comment>
<evidence type="ECO:0000256" key="2">
    <source>
        <dbReference type="ARBA" id="ARBA00007145"/>
    </source>
</evidence>
<dbReference type="PROSITE" id="PS50263">
    <property type="entry name" value="CN_HYDROLASE"/>
    <property type="match status" value="1"/>
</dbReference>
<dbReference type="OrthoDB" id="9803818at2"/>
<proteinExistence type="inferred from homology"/>
<dbReference type="Pfam" id="PF02540">
    <property type="entry name" value="NAD_synthase"/>
    <property type="match status" value="1"/>
</dbReference>
<comment type="pathway">
    <text evidence="1 7 8">Cofactor biosynthesis; NAD(+) biosynthesis; NAD(+) from deamido-NAD(+) (L-Gln route): step 1/1.</text>
</comment>
<comment type="function">
    <text evidence="7">Catalyzes the ATP-dependent amidation of deamido-NAD to form NAD. Uses L-glutamine as a nitrogen source.</text>
</comment>
<dbReference type="CDD" id="cd00553">
    <property type="entry name" value="NAD_synthase"/>
    <property type="match status" value="1"/>
</dbReference>
<feature type="binding site" evidence="7">
    <location>
        <position position="449"/>
    </location>
    <ligand>
        <name>deamido-NAD(+)</name>
        <dbReference type="ChEBI" id="CHEBI:58437"/>
        <note>ligand shared between two neighboring subunits</note>
    </ligand>
</feature>
<dbReference type="RefSeq" id="WP_080886936.1">
    <property type="nucleotide sequence ID" value="NZ_LT828648.1"/>
</dbReference>
<dbReference type="AlphaFoldDB" id="A0A1W1I6F0"/>
<feature type="domain" description="CN hydrolase" evidence="10">
    <location>
        <begin position="4"/>
        <end position="260"/>
    </location>
</feature>
<dbReference type="NCBIfam" id="TIGR00552">
    <property type="entry name" value="nadE"/>
    <property type="match status" value="1"/>
</dbReference>
<dbReference type="InterPro" id="IPR036526">
    <property type="entry name" value="C-N_Hydrolase_sf"/>
</dbReference>
<dbReference type="STRING" id="1325564.NSJP_2398"/>
<evidence type="ECO:0000256" key="9">
    <source>
        <dbReference type="RuleBase" id="RU003811"/>
    </source>
</evidence>
<dbReference type="HAMAP" id="MF_02090">
    <property type="entry name" value="NadE_glutamine_dep"/>
    <property type="match status" value="1"/>
</dbReference>
<dbReference type="UniPathway" id="UPA00253">
    <property type="reaction ID" value="UER00334"/>
</dbReference>
<dbReference type="EMBL" id="LT828648">
    <property type="protein sequence ID" value="SLM48570.1"/>
    <property type="molecule type" value="Genomic_DNA"/>
</dbReference>
<dbReference type="Gene3D" id="3.40.50.620">
    <property type="entry name" value="HUPs"/>
    <property type="match status" value="1"/>
</dbReference>
<protein>
    <recommendedName>
        <fullName evidence="7 8">Glutamine-dependent NAD(+) synthetase</fullName>
        <ecNumber evidence="7 8">6.3.5.1</ecNumber>
    </recommendedName>
    <alternativeName>
        <fullName evidence="7 8">NAD(+) synthase [glutamine-hydrolyzing]</fullName>
    </alternativeName>
</protein>
<dbReference type="InterPro" id="IPR022310">
    <property type="entry name" value="NAD/GMP_synthase"/>
</dbReference>
<dbReference type="PANTHER" id="PTHR23090:SF9">
    <property type="entry name" value="GLUTAMINE-DEPENDENT NAD(+) SYNTHETASE"/>
    <property type="match status" value="1"/>
</dbReference>
<dbReference type="FunFam" id="3.40.50.620:FF:000106">
    <property type="entry name" value="Glutamine-dependent NAD(+) synthetase"/>
    <property type="match status" value="1"/>
</dbReference>
<feature type="binding site" evidence="7">
    <location>
        <position position="444"/>
    </location>
    <ligand>
        <name>ATP</name>
        <dbReference type="ChEBI" id="CHEBI:30616"/>
    </ligand>
</feature>
<keyword evidence="12" id="KW-1185">Reference proteome</keyword>
<dbReference type="EC" id="6.3.5.1" evidence="7 8"/>
<evidence type="ECO:0000256" key="6">
    <source>
        <dbReference type="ARBA" id="ARBA00023027"/>
    </source>
</evidence>
<feature type="active site" description="For glutaminase activity" evidence="7">
    <location>
        <position position="127"/>
    </location>
</feature>
<dbReference type="CDD" id="cd07570">
    <property type="entry name" value="GAT_Gln-NAD-synth"/>
    <property type="match status" value="1"/>
</dbReference>
<evidence type="ECO:0000256" key="1">
    <source>
        <dbReference type="ARBA" id="ARBA00005188"/>
    </source>
</evidence>
<dbReference type="Gene3D" id="3.60.110.10">
    <property type="entry name" value="Carbon-nitrogen hydrolase"/>
    <property type="match status" value="1"/>
</dbReference>
<dbReference type="Pfam" id="PF00795">
    <property type="entry name" value="CN_hydrolase"/>
    <property type="match status" value="1"/>
</dbReference>
<reference evidence="11 12" key="1">
    <citation type="submission" date="2017-03" db="EMBL/GenBank/DDBJ databases">
        <authorList>
            <person name="Afonso C.L."/>
            <person name="Miller P.J."/>
            <person name="Scott M.A."/>
            <person name="Spackman E."/>
            <person name="Goraichik I."/>
            <person name="Dimitrov K.M."/>
            <person name="Suarez D.L."/>
            <person name="Swayne D.E."/>
        </authorList>
    </citation>
    <scope>NUCLEOTIDE SEQUENCE [LARGE SCALE GENOMIC DNA]</scope>
    <source>
        <strain evidence="11">Genome sequencing of Nitrospira japonica strain NJ11</strain>
    </source>
</reference>
<dbReference type="InterPro" id="IPR014445">
    <property type="entry name" value="Gln-dep_NAD_synthase"/>
</dbReference>
<name>A0A1W1I6F0_9BACT</name>
<dbReference type="NCBIfam" id="NF010588">
    <property type="entry name" value="PRK13981.1"/>
    <property type="match status" value="1"/>
</dbReference>
<evidence type="ECO:0000256" key="4">
    <source>
        <dbReference type="ARBA" id="ARBA00022741"/>
    </source>
</evidence>
<dbReference type="GO" id="GO:0005524">
    <property type="term" value="F:ATP binding"/>
    <property type="evidence" value="ECO:0007669"/>
    <property type="project" value="UniProtKB-UniRule"/>
</dbReference>
<dbReference type="InterPro" id="IPR003010">
    <property type="entry name" value="C-N_Hydrolase"/>
</dbReference>
<gene>
    <name evidence="7 11" type="primary">nadE</name>
    <name evidence="11" type="ORF">NSJP_2398</name>
</gene>
<comment type="caution">
    <text evidence="7">Lacks conserved residue(s) required for the propagation of feature annotation.</text>
</comment>
<feature type="binding site" evidence="7">
    <location>
        <position position="190"/>
    </location>
    <ligand>
        <name>L-glutamine</name>
        <dbReference type="ChEBI" id="CHEBI:58359"/>
    </ligand>
</feature>
<feature type="active site" description="Nucleophile; for glutaminase activity" evidence="7">
    <location>
        <position position="163"/>
    </location>
</feature>
<feature type="binding site" evidence="7">
    <location>
        <position position="196"/>
    </location>
    <ligand>
        <name>L-glutamine</name>
        <dbReference type="ChEBI" id="CHEBI:58359"/>
    </ligand>
</feature>
<evidence type="ECO:0000256" key="8">
    <source>
        <dbReference type="PIRNR" id="PIRNR006630"/>
    </source>
</evidence>
<dbReference type="GO" id="GO:0003952">
    <property type="term" value="F:NAD+ synthase (glutamine-hydrolyzing) activity"/>
    <property type="evidence" value="ECO:0007669"/>
    <property type="project" value="UniProtKB-UniRule"/>
</dbReference>
<dbReference type="GO" id="GO:0008795">
    <property type="term" value="F:NAD+ synthase activity"/>
    <property type="evidence" value="ECO:0007669"/>
    <property type="project" value="UniProtKB-UniRule"/>
</dbReference>
<dbReference type="KEGG" id="nja:NSJP_2398"/>
<feature type="binding site" evidence="7">
    <location>
        <begin position="337"/>
        <end position="344"/>
    </location>
    <ligand>
        <name>ATP</name>
        <dbReference type="ChEBI" id="CHEBI:30616"/>
    </ligand>
</feature>
<evidence type="ECO:0000256" key="7">
    <source>
        <dbReference type="HAMAP-Rule" id="MF_02090"/>
    </source>
</evidence>
<evidence type="ECO:0000256" key="3">
    <source>
        <dbReference type="ARBA" id="ARBA00022598"/>
    </source>
</evidence>
<dbReference type="GO" id="GO:0005737">
    <property type="term" value="C:cytoplasm"/>
    <property type="evidence" value="ECO:0007669"/>
    <property type="project" value="InterPro"/>
</dbReference>
<dbReference type="PIRSF" id="PIRSF006630">
    <property type="entry name" value="NADS_GAT"/>
    <property type="match status" value="1"/>
</dbReference>
<evidence type="ECO:0000256" key="5">
    <source>
        <dbReference type="ARBA" id="ARBA00022840"/>
    </source>
</evidence>
<dbReference type="GO" id="GO:0009435">
    <property type="term" value="P:NAD+ biosynthetic process"/>
    <property type="evidence" value="ECO:0007669"/>
    <property type="project" value="UniProtKB-UniRule"/>
</dbReference>
<evidence type="ECO:0000313" key="11">
    <source>
        <dbReference type="EMBL" id="SLM48570.1"/>
    </source>
</evidence>
<comment type="catalytic activity">
    <reaction evidence="7 8">
        <text>deamido-NAD(+) + L-glutamine + ATP + H2O = L-glutamate + AMP + diphosphate + NAD(+) + H(+)</text>
        <dbReference type="Rhea" id="RHEA:24384"/>
        <dbReference type="ChEBI" id="CHEBI:15377"/>
        <dbReference type="ChEBI" id="CHEBI:15378"/>
        <dbReference type="ChEBI" id="CHEBI:29985"/>
        <dbReference type="ChEBI" id="CHEBI:30616"/>
        <dbReference type="ChEBI" id="CHEBI:33019"/>
        <dbReference type="ChEBI" id="CHEBI:57540"/>
        <dbReference type="ChEBI" id="CHEBI:58359"/>
        <dbReference type="ChEBI" id="CHEBI:58437"/>
        <dbReference type="ChEBI" id="CHEBI:456215"/>
        <dbReference type="EC" id="6.3.5.1"/>
    </reaction>
</comment>
<dbReference type="SUPFAM" id="SSF52402">
    <property type="entry name" value="Adenine nucleotide alpha hydrolases-like"/>
    <property type="match status" value="1"/>
</dbReference>
<sequence>MRTFRIAMVQMNPTVGDLGGNVRRILRWLREARKAKPDLVAFPELAVTGYPPEDLLLKPKFVEDNRCALNEVVRAAKDVVAVVGYVGQGDSAGHHPPSSPVVAAGRHDIYNAAALLAGGRLVTTYAKRHLPNYGVFDESRYFTPGRRLPLVTINGTAVAVNICEDIWLPHGPTRRQAAAGAEIIVNINASPFHLGKSRSREQMLATRARDNGVIVTYTNMVGGQDELVFDGHSVVLDHTGDLVARAKGFEEDLLVVDLNVEAVARSRSAGGRAPRTEPPAAMSVERVVLGPKPRKKQSRVVAPVEPLADPLDEVYEALTIGVRDYVKKNGFRHVLIGLSGGIDSALTAAIAVDALGADNVLGLFMPSPYTSRESREDTIELVRRLAIRMKTLSISPTFKTYLRTLDGVFAGAKADTTEENLQARIRGNLLMALSNKFGHLVLTTGNKSEMSVGYATLYGDMAGGFAVIKDVPKTMVYELAHRRNRRGGQPVIPKRIIDRAPTAELRDNQKDEDSLPPYAVLDPILKAYVEDDRSVEEMVDMGFDRRTVLRVVALVDRSEYKRRQAPVGIKITHRGLGKDRRMPVTNGYQGM</sequence>
<dbReference type="InterPro" id="IPR003694">
    <property type="entry name" value="NAD_synthase"/>
</dbReference>
<keyword evidence="6 7" id="KW-0520">NAD</keyword>
<organism evidence="11 12">
    <name type="scientific">Nitrospira japonica</name>
    <dbReference type="NCBI Taxonomy" id="1325564"/>
    <lineage>
        <taxon>Bacteria</taxon>
        <taxon>Pseudomonadati</taxon>
        <taxon>Nitrospirota</taxon>
        <taxon>Nitrospiria</taxon>
        <taxon>Nitrospirales</taxon>
        <taxon>Nitrospiraceae</taxon>
        <taxon>Nitrospira</taxon>
    </lineage>
</organism>
<keyword evidence="3 7" id="KW-0436">Ligase</keyword>
<evidence type="ECO:0000259" key="10">
    <source>
        <dbReference type="PROSITE" id="PS50263"/>
    </source>
</evidence>
<keyword evidence="4 7" id="KW-0547">Nucleotide-binding</keyword>
<evidence type="ECO:0000313" key="12">
    <source>
        <dbReference type="Proteomes" id="UP000192042"/>
    </source>
</evidence>
<feature type="active site" description="Proton acceptor; for glutaminase activity" evidence="7">
    <location>
        <position position="44"/>
    </location>
</feature>
<dbReference type="InterPro" id="IPR014729">
    <property type="entry name" value="Rossmann-like_a/b/a_fold"/>
</dbReference>
<dbReference type="Proteomes" id="UP000192042">
    <property type="component" value="Chromosome I"/>
</dbReference>